<dbReference type="PROSITE" id="PS00018">
    <property type="entry name" value="EF_HAND_1"/>
    <property type="match status" value="1"/>
</dbReference>
<sequence length="195" mass="22556">MGSAQSYPGLTQDVLEDYAALTYLSKGEILYLMKKFYSIDPEKIKNNYHHRFRREDIVNKFCVLKNNPFQDRIFKVFSSKEDDCFSFEDMVDLCSAMSAACPADVKSAWAFKIFDLDDDGQITEKDISKIVDRLTTSVDKRCSNYNHIDRDSKLKIAKVILQEINLDNSGGIGLHEFKLIMARQPEFPTSFYFRL</sequence>
<dbReference type="Gene3D" id="1.10.238.10">
    <property type="entry name" value="EF-hand"/>
    <property type="match status" value="2"/>
</dbReference>
<dbReference type="Pfam" id="PF13499">
    <property type="entry name" value="EF-hand_7"/>
    <property type="match status" value="1"/>
</dbReference>
<dbReference type="PANTHER" id="PTHR45791:SF9">
    <property type="entry name" value="FREQUENIN-1-LIKE PROTEIN"/>
    <property type="match status" value="1"/>
</dbReference>
<keyword evidence="1" id="KW-0479">Metal-binding</keyword>
<dbReference type="InterPro" id="IPR051433">
    <property type="entry name" value="CIBP"/>
</dbReference>
<dbReference type="FunFam" id="1.10.238.10:FF:000079">
    <property type="entry name" value="Calcium and integrin-binding family member 2"/>
    <property type="match status" value="1"/>
</dbReference>
<evidence type="ECO:0000256" key="3">
    <source>
        <dbReference type="ARBA" id="ARBA00022837"/>
    </source>
</evidence>
<dbReference type="EMBL" id="JARGEI010000016">
    <property type="protein sequence ID" value="KAJ8717791.1"/>
    <property type="molecule type" value="Genomic_DNA"/>
</dbReference>
<dbReference type="InterPro" id="IPR002048">
    <property type="entry name" value="EF_hand_dom"/>
</dbReference>
<evidence type="ECO:0000256" key="4">
    <source>
        <dbReference type="ARBA" id="ARBA00022842"/>
    </source>
</evidence>
<gene>
    <name evidence="6" type="ORF">PYW07_005721</name>
</gene>
<dbReference type="GO" id="GO:0005509">
    <property type="term" value="F:calcium ion binding"/>
    <property type="evidence" value="ECO:0007669"/>
    <property type="project" value="InterPro"/>
</dbReference>
<dbReference type="AlphaFoldDB" id="A0AAD7YKF7"/>
<dbReference type="InterPro" id="IPR011992">
    <property type="entry name" value="EF-hand-dom_pair"/>
</dbReference>
<evidence type="ECO:0000256" key="2">
    <source>
        <dbReference type="ARBA" id="ARBA00022737"/>
    </source>
</evidence>
<dbReference type="PROSITE" id="PS50222">
    <property type="entry name" value="EF_HAND_2"/>
    <property type="match status" value="1"/>
</dbReference>
<dbReference type="Proteomes" id="UP001231518">
    <property type="component" value="Chromosome 18"/>
</dbReference>
<protein>
    <recommendedName>
        <fullName evidence="5">EF-hand domain-containing protein</fullName>
    </recommendedName>
</protein>
<dbReference type="InterPro" id="IPR018247">
    <property type="entry name" value="EF_Hand_1_Ca_BS"/>
</dbReference>
<accession>A0AAD7YKF7</accession>
<proteinExistence type="predicted"/>
<evidence type="ECO:0000313" key="7">
    <source>
        <dbReference type="Proteomes" id="UP001231518"/>
    </source>
</evidence>
<evidence type="ECO:0000256" key="1">
    <source>
        <dbReference type="ARBA" id="ARBA00022723"/>
    </source>
</evidence>
<keyword evidence="3" id="KW-0106">Calcium</keyword>
<organism evidence="6 7">
    <name type="scientific">Mythimna separata</name>
    <name type="common">Oriental armyworm</name>
    <name type="synonym">Pseudaletia separata</name>
    <dbReference type="NCBI Taxonomy" id="271217"/>
    <lineage>
        <taxon>Eukaryota</taxon>
        <taxon>Metazoa</taxon>
        <taxon>Ecdysozoa</taxon>
        <taxon>Arthropoda</taxon>
        <taxon>Hexapoda</taxon>
        <taxon>Insecta</taxon>
        <taxon>Pterygota</taxon>
        <taxon>Neoptera</taxon>
        <taxon>Endopterygota</taxon>
        <taxon>Lepidoptera</taxon>
        <taxon>Glossata</taxon>
        <taxon>Ditrysia</taxon>
        <taxon>Noctuoidea</taxon>
        <taxon>Noctuidae</taxon>
        <taxon>Noctuinae</taxon>
        <taxon>Hadenini</taxon>
        <taxon>Mythimna</taxon>
    </lineage>
</organism>
<dbReference type="PANTHER" id="PTHR45791">
    <property type="entry name" value="CALCIUM AND INTEGRIN BINDING FAMILY MEMBER 2"/>
    <property type="match status" value="1"/>
</dbReference>
<reference evidence="6" key="1">
    <citation type="submission" date="2023-03" db="EMBL/GenBank/DDBJ databases">
        <title>Chromosome-level genomes of two armyworms, Mythimna separata and Mythimna loreyi, provide insights into the biosynthesis and reception of sex pheromones.</title>
        <authorList>
            <person name="Zhao H."/>
        </authorList>
    </citation>
    <scope>NUCLEOTIDE SEQUENCE</scope>
    <source>
        <strain evidence="6">BeijingLab</strain>
        <tissue evidence="6">Pupa</tissue>
    </source>
</reference>
<feature type="domain" description="EF-hand" evidence="5">
    <location>
        <begin position="102"/>
        <end position="137"/>
    </location>
</feature>
<dbReference type="SUPFAM" id="SSF47473">
    <property type="entry name" value="EF-hand"/>
    <property type="match status" value="1"/>
</dbReference>
<keyword evidence="7" id="KW-1185">Reference proteome</keyword>
<keyword evidence="4" id="KW-0460">Magnesium</keyword>
<evidence type="ECO:0000313" key="6">
    <source>
        <dbReference type="EMBL" id="KAJ8717791.1"/>
    </source>
</evidence>
<comment type="caution">
    <text evidence="6">The sequence shown here is derived from an EMBL/GenBank/DDBJ whole genome shotgun (WGS) entry which is preliminary data.</text>
</comment>
<keyword evidence="2" id="KW-0677">Repeat</keyword>
<name>A0AAD7YKF7_MYTSE</name>
<evidence type="ECO:0000259" key="5">
    <source>
        <dbReference type="PROSITE" id="PS50222"/>
    </source>
</evidence>
<dbReference type="GO" id="GO:0000287">
    <property type="term" value="F:magnesium ion binding"/>
    <property type="evidence" value="ECO:0007669"/>
    <property type="project" value="TreeGrafter"/>
</dbReference>